<reference evidence="1 2" key="1">
    <citation type="submission" date="2018-01" db="EMBL/GenBank/DDBJ databases">
        <title>Genome sequence of Iodobacter sp. strain PCH194 isolated from Indian Trans-Himalaya.</title>
        <authorList>
            <person name="Kumar V."/>
            <person name="Thakur V."/>
            <person name="Kumar S."/>
            <person name="Singh D."/>
        </authorList>
    </citation>
    <scope>NUCLEOTIDE SEQUENCE [LARGE SCALE GENOMIC DNA]</scope>
    <source>
        <strain evidence="1 2">PCH194</strain>
    </source>
</reference>
<keyword evidence="2" id="KW-1185">Reference proteome</keyword>
<dbReference type="Proteomes" id="UP000515917">
    <property type="component" value="Chromosome"/>
</dbReference>
<dbReference type="EMBL" id="CP025781">
    <property type="protein sequence ID" value="QBC42618.1"/>
    <property type="molecule type" value="Genomic_DNA"/>
</dbReference>
<proteinExistence type="predicted"/>
<dbReference type="AlphaFoldDB" id="A0A7G3G671"/>
<name>A0A7G3G671_9NEIS</name>
<evidence type="ECO:0000313" key="2">
    <source>
        <dbReference type="Proteomes" id="UP000515917"/>
    </source>
</evidence>
<organism evidence="1 2">
    <name type="scientific">Iodobacter fluviatilis</name>
    <dbReference type="NCBI Taxonomy" id="537"/>
    <lineage>
        <taxon>Bacteria</taxon>
        <taxon>Pseudomonadati</taxon>
        <taxon>Pseudomonadota</taxon>
        <taxon>Betaproteobacteria</taxon>
        <taxon>Neisseriales</taxon>
        <taxon>Chitinibacteraceae</taxon>
        <taxon>Iodobacter</taxon>
    </lineage>
</organism>
<protein>
    <submittedName>
        <fullName evidence="1">Uncharacterized protein</fullName>
    </submittedName>
</protein>
<gene>
    <name evidence="1" type="ORF">C1H71_02970</name>
</gene>
<accession>A0A7G3G671</accession>
<sequence length="165" mass="19085">MTLKAHILLFISSIIFYTSVELIDVDIPISTGIYRGERYRLSAIEPDAEVKTQVTINRSGEIQQTLVLNDLSLKSNAAFSFTGRLFNCSLYYCTFESTSHALEKPKINQTLYKSRYLDLLKMDNKIKSSPIHFIYKDKSILFLSIEDKYEQRYNLYTLESRASPD</sequence>
<evidence type="ECO:0000313" key="1">
    <source>
        <dbReference type="EMBL" id="QBC42618.1"/>
    </source>
</evidence>
<dbReference type="KEGG" id="ifl:C1H71_02970"/>